<feature type="transmembrane region" description="Helical" evidence="2">
    <location>
        <begin position="369"/>
        <end position="389"/>
    </location>
</feature>
<feature type="region of interest" description="Disordered" evidence="1">
    <location>
        <begin position="1021"/>
        <end position="1048"/>
    </location>
</feature>
<dbReference type="Gene3D" id="3.30.70.1440">
    <property type="entry name" value="Multidrug efflux transporter AcrB pore domain"/>
    <property type="match status" value="1"/>
</dbReference>
<dbReference type="InterPro" id="IPR001036">
    <property type="entry name" value="Acrflvin-R"/>
</dbReference>
<feature type="transmembrane region" description="Helical" evidence="2">
    <location>
        <begin position="20"/>
        <end position="43"/>
    </location>
</feature>
<dbReference type="Gene3D" id="3.30.2090.10">
    <property type="entry name" value="Multidrug efflux transporter AcrB TolC docking domain, DN and DC subdomains"/>
    <property type="match status" value="2"/>
</dbReference>
<dbReference type="GO" id="GO:0042910">
    <property type="term" value="F:xenobiotic transmembrane transporter activity"/>
    <property type="evidence" value="ECO:0007669"/>
    <property type="project" value="TreeGrafter"/>
</dbReference>
<accession>A0A939DHN2</accession>
<feature type="transmembrane region" description="Helical" evidence="2">
    <location>
        <begin position="854"/>
        <end position="873"/>
    </location>
</feature>
<feature type="transmembrane region" description="Helical" evidence="2">
    <location>
        <begin position="440"/>
        <end position="460"/>
    </location>
</feature>
<evidence type="ECO:0000313" key="3">
    <source>
        <dbReference type="EMBL" id="MBN7797652.1"/>
    </source>
</evidence>
<proteinExistence type="predicted"/>
<evidence type="ECO:0000313" key="4">
    <source>
        <dbReference type="Proteomes" id="UP000664303"/>
    </source>
</evidence>
<feature type="transmembrane region" description="Helical" evidence="2">
    <location>
        <begin position="535"/>
        <end position="554"/>
    </location>
</feature>
<keyword evidence="2" id="KW-0472">Membrane</keyword>
<dbReference type="AlphaFoldDB" id="A0A939DHN2"/>
<feature type="transmembrane region" description="Helical" evidence="2">
    <location>
        <begin position="472"/>
        <end position="498"/>
    </location>
</feature>
<sequence>MNDPATPKAGPADIFVTRPVLAMVISLVLVMAGIKAATTIPVLEYPQIESSSLIISTAYVGASARTVQGFITDPIERVASTVPGVDYIDSNSVAGMSTVTVWLKLNESSTSALAELNSRLGQIRFELPERAEDPSVTVQRADRSGALFYLDVVTESFSRAEVTDYLRRYVTPEMAAIEGVQRVGIEGGRNPAMRLWIDPDRMAAFNISAGDLRAALLGNNVIATIGKSENALQRINLLTNTNMRTEDDFRNLVLREGDDGSQVTLKDIARVGMGEEEGELIARHSQSPAVYLSVWPLPGANEIAVGDALYKLLEELNDNLPEGMEIRASYDATRYMRDAIREIFTTLAETVVLVGLVVLALMGAVRTALVPLVTIPISLLGAVAAITAMGFSLNLLTILAIVLAVGLVVDDAIVVVENVARHMREGKSRIQAALASSRQLFSPILGMTITLAAVYAPIGFLSGLTGVLFKEFAFTLSVAVLISGVVALTLSPIMSAYANAEGGREGRMTAWVNRRFDRLHHSYGRLLQKVLRWRWQVLFAGAFVALLTVPFYLFSQKELAPIEDQSAINIIIDAPSTASLAYTESYMRDAIDILLQTPGIRYIWQVVNSSGGFGGLIFEDVDEREQSVHELLPQVYQAASQVTGLRVFPMLFPALPSAGQFDVELVVQSSDDPLDMKEYADQLVAAGYASGRFMFVDTDLKTDMPEVRFILDRQRIADLGMDLAAVSEQLGLLLSGNYVNRFNLNGKAYRVIPMVEGSNRADPESLLNLLLRTPDGDLVPVSAVASLDYAVAPRALGRFQQKNAFRIMGGVLPGTTKEQGLAVLEKAAADILPPGYSIDHAGESRQIRKEGSTLVGVLGIALLFVYFVLAVQFNSFRDPLVVLLGSVPLALAGALLIPFLGLTTINIYSQIGFITLVGLVAKNGILIVEFANHLQVAGHGKLRAIREAAETRLRPVLMTTAATVLGHFPLMLVTGAGAEARNSIGIVLVVGMLIGTLFTLFVLPCLYLALAERHGAAERMTERVSVDKPPIGSGSINGHQSHGTVQRN</sequence>
<reference evidence="3" key="1">
    <citation type="submission" date="2021-02" db="EMBL/GenBank/DDBJ databases">
        <title>PHA producing bacteria isolated from coastal sediment in Guangdong, Shenzhen.</title>
        <authorList>
            <person name="Zheng W."/>
            <person name="Yu S."/>
            <person name="Huang Y."/>
        </authorList>
    </citation>
    <scope>NUCLEOTIDE SEQUENCE</scope>
    <source>
        <strain evidence="3">TN14-10</strain>
    </source>
</reference>
<dbReference type="SUPFAM" id="SSF82714">
    <property type="entry name" value="Multidrug efflux transporter AcrB TolC docking domain, DN and DC subdomains"/>
    <property type="match status" value="2"/>
</dbReference>
<dbReference type="Gene3D" id="3.30.70.1320">
    <property type="entry name" value="Multidrug efflux transporter AcrB pore domain like"/>
    <property type="match status" value="1"/>
</dbReference>
<evidence type="ECO:0000256" key="2">
    <source>
        <dbReference type="SAM" id="Phobius"/>
    </source>
</evidence>
<dbReference type="Gene3D" id="1.20.1640.10">
    <property type="entry name" value="Multidrug efflux transporter AcrB transmembrane domain"/>
    <property type="match status" value="2"/>
</dbReference>
<evidence type="ECO:0000256" key="1">
    <source>
        <dbReference type="SAM" id="MobiDB-lite"/>
    </source>
</evidence>
<dbReference type="InterPro" id="IPR027463">
    <property type="entry name" value="AcrB_DN_DC_subdom"/>
</dbReference>
<protein>
    <submittedName>
        <fullName evidence="3">Efflux RND transporter permease subunit</fullName>
    </submittedName>
</protein>
<feature type="transmembrane region" description="Helical" evidence="2">
    <location>
        <begin position="984"/>
        <end position="1010"/>
    </location>
</feature>
<comment type="caution">
    <text evidence="3">The sequence shown here is derived from an EMBL/GenBank/DDBJ whole genome shotgun (WGS) entry which is preliminary data.</text>
</comment>
<keyword evidence="2" id="KW-0812">Transmembrane</keyword>
<organism evidence="3 4">
    <name type="scientific">Parahaliea mediterranea</name>
    <dbReference type="NCBI Taxonomy" id="651086"/>
    <lineage>
        <taxon>Bacteria</taxon>
        <taxon>Pseudomonadati</taxon>
        <taxon>Pseudomonadota</taxon>
        <taxon>Gammaproteobacteria</taxon>
        <taxon>Cellvibrionales</taxon>
        <taxon>Halieaceae</taxon>
        <taxon>Parahaliea</taxon>
    </lineage>
</organism>
<dbReference type="PRINTS" id="PR00702">
    <property type="entry name" value="ACRIFLAVINRP"/>
</dbReference>
<dbReference type="SUPFAM" id="SSF82866">
    <property type="entry name" value="Multidrug efflux transporter AcrB transmembrane domain"/>
    <property type="match status" value="2"/>
</dbReference>
<dbReference type="EMBL" id="JAFKCZ010000009">
    <property type="protein sequence ID" value="MBN7797652.1"/>
    <property type="molecule type" value="Genomic_DNA"/>
</dbReference>
<keyword evidence="2" id="KW-1133">Transmembrane helix</keyword>
<dbReference type="PANTHER" id="PTHR32063">
    <property type="match status" value="1"/>
</dbReference>
<gene>
    <name evidence="3" type="ORF">JYP50_13660</name>
</gene>
<feature type="transmembrane region" description="Helical" evidence="2">
    <location>
        <begin position="343"/>
        <end position="362"/>
    </location>
</feature>
<dbReference type="Proteomes" id="UP000664303">
    <property type="component" value="Unassembled WGS sequence"/>
</dbReference>
<feature type="transmembrane region" description="Helical" evidence="2">
    <location>
        <begin position="395"/>
        <end position="419"/>
    </location>
</feature>
<dbReference type="Pfam" id="PF00873">
    <property type="entry name" value="ACR_tran"/>
    <property type="match status" value="1"/>
</dbReference>
<dbReference type="PANTHER" id="PTHR32063:SF14">
    <property type="entry name" value="BLL4319 PROTEIN"/>
    <property type="match status" value="1"/>
</dbReference>
<feature type="transmembrane region" description="Helical" evidence="2">
    <location>
        <begin position="907"/>
        <end position="932"/>
    </location>
</feature>
<feature type="transmembrane region" description="Helical" evidence="2">
    <location>
        <begin position="880"/>
        <end position="901"/>
    </location>
</feature>
<feature type="transmembrane region" description="Helical" evidence="2">
    <location>
        <begin position="953"/>
        <end position="972"/>
    </location>
</feature>
<keyword evidence="4" id="KW-1185">Reference proteome</keyword>
<dbReference type="GO" id="GO:0005886">
    <property type="term" value="C:plasma membrane"/>
    <property type="evidence" value="ECO:0007669"/>
    <property type="project" value="TreeGrafter"/>
</dbReference>
<name>A0A939DHN2_9GAMM</name>
<dbReference type="Gene3D" id="3.30.70.1430">
    <property type="entry name" value="Multidrug efflux transporter AcrB pore domain"/>
    <property type="match status" value="2"/>
</dbReference>
<feature type="compositionally biased region" description="Polar residues" evidence="1">
    <location>
        <begin position="1034"/>
        <end position="1048"/>
    </location>
</feature>
<dbReference type="SUPFAM" id="SSF82693">
    <property type="entry name" value="Multidrug efflux transporter AcrB pore domain, PN1, PN2, PC1 and PC2 subdomains"/>
    <property type="match status" value="3"/>
</dbReference>
<dbReference type="RefSeq" id="WP_206561102.1">
    <property type="nucleotide sequence ID" value="NZ_JAFKCZ010000009.1"/>
</dbReference>